<feature type="transmembrane region" description="Helical" evidence="2">
    <location>
        <begin position="225"/>
        <end position="246"/>
    </location>
</feature>
<name>A0A1M7Y898_9BACT</name>
<accession>A0A1M7Y898</accession>
<dbReference type="Pfam" id="PF10101">
    <property type="entry name" value="DUF2339"/>
    <property type="match status" value="1"/>
</dbReference>
<evidence type="ECO:0000256" key="2">
    <source>
        <dbReference type="SAM" id="Phobius"/>
    </source>
</evidence>
<feature type="transmembrane region" description="Helical" evidence="2">
    <location>
        <begin position="143"/>
        <end position="163"/>
    </location>
</feature>
<feature type="region of interest" description="Disordered" evidence="1">
    <location>
        <begin position="90"/>
        <end position="111"/>
    </location>
</feature>
<feature type="transmembrane region" description="Helical" evidence="2">
    <location>
        <begin position="331"/>
        <end position="349"/>
    </location>
</feature>
<organism evidence="3 4">
    <name type="scientific">Desulfopila aestuarii DSM 18488</name>
    <dbReference type="NCBI Taxonomy" id="1121416"/>
    <lineage>
        <taxon>Bacteria</taxon>
        <taxon>Pseudomonadati</taxon>
        <taxon>Thermodesulfobacteriota</taxon>
        <taxon>Desulfobulbia</taxon>
        <taxon>Desulfobulbales</taxon>
        <taxon>Desulfocapsaceae</taxon>
        <taxon>Desulfopila</taxon>
    </lineage>
</organism>
<feature type="transmembrane region" description="Helical" evidence="2">
    <location>
        <begin position="709"/>
        <end position="728"/>
    </location>
</feature>
<feature type="transmembrane region" description="Helical" evidence="2">
    <location>
        <begin position="877"/>
        <end position="896"/>
    </location>
</feature>
<feature type="transmembrane region" description="Helical" evidence="2">
    <location>
        <begin position="361"/>
        <end position="378"/>
    </location>
</feature>
<feature type="transmembrane region" description="Helical" evidence="2">
    <location>
        <begin position="583"/>
        <end position="603"/>
    </location>
</feature>
<feature type="compositionally biased region" description="Basic and acidic residues" evidence="1">
    <location>
        <begin position="100"/>
        <end position="111"/>
    </location>
</feature>
<feature type="transmembrane region" description="Helical" evidence="2">
    <location>
        <begin position="847"/>
        <end position="865"/>
    </location>
</feature>
<proteinExistence type="predicted"/>
<feature type="transmembrane region" description="Helical" evidence="2">
    <location>
        <begin position="740"/>
        <end position="760"/>
    </location>
</feature>
<feature type="transmembrane region" description="Helical" evidence="2">
    <location>
        <begin position="6"/>
        <end position="33"/>
    </location>
</feature>
<evidence type="ECO:0000313" key="4">
    <source>
        <dbReference type="Proteomes" id="UP000184603"/>
    </source>
</evidence>
<dbReference type="PIRSF" id="PIRSF035905">
    <property type="entry name" value="UCP035905_mp"/>
    <property type="match status" value="1"/>
</dbReference>
<feature type="transmembrane region" description="Helical" evidence="2">
    <location>
        <begin position="439"/>
        <end position="456"/>
    </location>
</feature>
<dbReference type="PANTHER" id="PTHR38434">
    <property type="entry name" value="BLL2549 PROTEIN"/>
    <property type="match status" value="1"/>
</dbReference>
<dbReference type="Proteomes" id="UP000184603">
    <property type="component" value="Unassembled WGS sequence"/>
</dbReference>
<feature type="transmembrane region" description="Helical" evidence="2">
    <location>
        <begin position="819"/>
        <end position="840"/>
    </location>
</feature>
<keyword evidence="2" id="KW-0812">Transmembrane</keyword>
<protein>
    <submittedName>
        <fullName evidence="3">Uncharacterized membrane protein</fullName>
    </submittedName>
</protein>
<reference evidence="3 4" key="1">
    <citation type="submission" date="2016-12" db="EMBL/GenBank/DDBJ databases">
        <authorList>
            <person name="Song W.-J."/>
            <person name="Kurnit D.M."/>
        </authorList>
    </citation>
    <scope>NUCLEOTIDE SEQUENCE [LARGE SCALE GENOMIC DNA]</scope>
    <source>
        <strain evidence="3 4">DSM 18488</strain>
    </source>
</reference>
<dbReference type="EMBL" id="FRFE01000011">
    <property type="protein sequence ID" value="SHO48748.1"/>
    <property type="molecule type" value="Genomic_DNA"/>
</dbReference>
<evidence type="ECO:0000313" key="3">
    <source>
        <dbReference type="EMBL" id="SHO48748.1"/>
    </source>
</evidence>
<feature type="transmembrane region" description="Helical" evidence="2">
    <location>
        <begin position="491"/>
        <end position="511"/>
    </location>
</feature>
<keyword evidence="2" id="KW-1133">Transmembrane helix</keyword>
<feature type="transmembrane region" description="Helical" evidence="2">
    <location>
        <begin position="384"/>
        <end position="405"/>
    </location>
</feature>
<feature type="transmembrane region" description="Helical" evidence="2">
    <location>
        <begin position="649"/>
        <end position="666"/>
    </location>
</feature>
<feature type="transmembrane region" description="Helical" evidence="2">
    <location>
        <begin position="199"/>
        <end position="219"/>
    </location>
</feature>
<gene>
    <name evidence="3" type="ORF">SAMN02745220_02447</name>
</gene>
<feature type="transmembrane region" description="Helical" evidence="2">
    <location>
        <begin position="781"/>
        <end position="799"/>
    </location>
</feature>
<feature type="transmembrane region" description="Helical" evidence="2">
    <location>
        <begin position="678"/>
        <end position="697"/>
    </location>
</feature>
<sequence length="905" mass="100010">MHILFIIVAGLLGAAAFDTEGVLFGAVIGYLVAEVLTLKKRVTRLERQAASDLSAMQEEVVFAPVDEPGDFVMSEATVEEVVDPLTTDIGKRVQVPPDPTKQEGRQEHHEETLAGPDRLFAMFGKVGSDVGDWVSRFITGGNLVLKMGLVILFFGVAFLVKYAAQHNLVPIELRLAGAALGGMVLLGLGWRLRSRTGGYGLGLQGGGVGILYLVVYGAAKLYSLVPVPLSFGLMIALVVLSGFLAVLQNARMLAVFGAIGGFIAPVLMSTGTGSHVMLFSYFGLLNIGILGIAWYKAWRELNLLGFFFTFGIGTLWGSQGYQPQHFATTEPFLIFFFLLYAAISVLFAHRQPVNLRGFIDGPLVFGLPLVATGLQYALVRDFQYGMAISSCSLGVFYLLLATILWRRLAEGMRMLCEAFLALGVMFATMTIPLALDSTWTSAVWALEGGAMVWVGVRQKRLLARLFGVLLQFVAAYLFLAETFYPFGAIPFLNRSFFGCLFIAGAALFASFSLQRHADELRKWEKYVSLPLLVWGLCWWYFGGLRECDHHFGHIRIQNAVLLFSSASTILMTIVAVKVSWRQLAIAQAVHLVLMALSMVFGLFDMPYNSHLLASWGPLAWAVAFYCQYRMLYQFDHEWPEWLMGYWHAKSLWLLLLLSCLEISWLADEALQLSEIWAIIGWGVLPASVVLLIMGLGGRPAWPLARWERYYRGVGIGLPALLLMIWSVLCLKESGDPAPLPFVPLINPLELSLLFIIMVLMKWASACRRGSCYGFPFLSERIIFWLVAALIFIFTNGTVARCVHFFGNIPYRYESLYHSVVFQAAIAALWSLGALSMTVWAARAGNRLVWCCGAVLLALVVVKLFLVDLSGTGTVARIVSFIVVGILMLVIGYFSPIPPGRKEEVI</sequence>
<feature type="transmembrane region" description="Helical" evidence="2">
    <location>
        <begin position="253"/>
        <end position="270"/>
    </location>
</feature>
<keyword evidence="4" id="KW-1185">Reference proteome</keyword>
<evidence type="ECO:0000256" key="1">
    <source>
        <dbReference type="SAM" id="MobiDB-lite"/>
    </source>
</evidence>
<dbReference type="PANTHER" id="PTHR38434:SF1">
    <property type="entry name" value="BLL2549 PROTEIN"/>
    <property type="match status" value="1"/>
</dbReference>
<feature type="transmembrane region" description="Helical" evidence="2">
    <location>
        <begin position="461"/>
        <end position="479"/>
    </location>
</feature>
<dbReference type="InterPro" id="IPR014600">
    <property type="entry name" value="UCP035905_mem"/>
</dbReference>
<feature type="transmembrane region" description="Helical" evidence="2">
    <location>
        <begin position="609"/>
        <end position="628"/>
    </location>
</feature>
<dbReference type="InterPro" id="IPR019286">
    <property type="entry name" value="DUF2339_TM"/>
</dbReference>
<feature type="transmembrane region" description="Helical" evidence="2">
    <location>
        <begin position="414"/>
        <end position="433"/>
    </location>
</feature>
<feature type="transmembrane region" description="Helical" evidence="2">
    <location>
        <begin position="556"/>
        <end position="576"/>
    </location>
</feature>
<feature type="transmembrane region" description="Helical" evidence="2">
    <location>
        <begin position="301"/>
        <end position="319"/>
    </location>
</feature>
<dbReference type="AlphaFoldDB" id="A0A1M7Y898"/>
<keyword evidence="2" id="KW-0472">Membrane</keyword>
<dbReference type="STRING" id="1121416.SAMN02745220_02447"/>
<feature type="transmembrane region" description="Helical" evidence="2">
    <location>
        <begin position="523"/>
        <end position="541"/>
    </location>
</feature>
<feature type="transmembrane region" description="Helical" evidence="2">
    <location>
        <begin position="175"/>
        <end position="192"/>
    </location>
</feature>
<feature type="transmembrane region" description="Helical" evidence="2">
    <location>
        <begin position="276"/>
        <end position="294"/>
    </location>
</feature>